<dbReference type="Proteomes" id="UP000284605">
    <property type="component" value="Unassembled WGS sequence"/>
</dbReference>
<sequence length="202" mass="22869">MLPSVQNVFGIVNEDAPPELLLRMRCDSQSMSFYGDMSRFISQRIAGFETLSLLDVGPRTGAGLALLRLLHHPRAFTRLKLHPVAGIDLDPNFNLIADKEFKDIQALTGNIFGLPEKKFDIVTCSHTIEHLKDVPDFVGQLEKLARRYVVIGCPFEEREPMSLGHVQRIDQNFMNKLGFFDLEIYESNQFHSGLCCFGLKTL</sequence>
<dbReference type="RefSeq" id="WP_119777093.1">
    <property type="nucleotide sequence ID" value="NZ_QYUK01000011.1"/>
</dbReference>
<keyword evidence="1" id="KW-0808">Transferase</keyword>
<evidence type="ECO:0000313" key="2">
    <source>
        <dbReference type="Proteomes" id="UP000284605"/>
    </source>
</evidence>
<dbReference type="OrthoDB" id="9777830at2"/>
<dbReference type="GO" id="GO:0032259">
    <property type="term" value="P:methylation"/>
    <property type="evidence" value="ECO:0007669"/>
    <property type="project" value="UniProtKB-KW"/>
</dbReference>
<dbReference type="InterPro" id="IPR029063">
    <property type="entry name" value="SAM-dependent_MTases_sf"/>
</dbReference>
<comment type="caution">
    <text evidence="1">The sequence shown here is derived from an EMBL/GenBank/DDBJ whole genome shotgun (WGS) entry which is preliminary data.</text>
</comment>
<dbReference type="AlphaFoldDB" id="A0A418W8W5"/>
<organism evidence="1 2">
    <name type="scientific">Oleomonas cavernae</name>
    <dbReference type="NCBI Taxonomy" id="2320859"/>
    <lineage>
        <taxon>Bacteria</taxon>
        <taxon>Pseudomonadati</taxon>
        <taxon>Pseudomonadota</taxon>
        <taxon>Alphaproteobacteria</taxon>
        <taxon>Acetobacterales</taxon>
        <taxon>Acetobacteraceae</taxon>
        <taxon>Oleomonas</taxon>
    </lineage>
</organism>
<keyword evidence="1" id="KW-0489">Methyltransferase</keyword>
<protein>
    <submittedName>
        <fullName evidence="1">Class I SAM-dependent methyltransferase</fullName>
    </submittedName>
</protein>
<gene>
    <name evidence="1" type="ORF">D3874_04945</name>
</gene>
<dbReference type="SUPFAM" id="SSF53335">
    <property type="entry name" value="S-adenosyl-L-methionine-dependent methyltransferases"/>
    <property type="match status" value="1"/>
</dbReference>
<dbReference type="Pfam" id="PF13489">
    <property type="entry name" value="Methyltransf_23"/>
    <property type="match status" value="1"/>
</dbReference>
<keyword evidence="2" id="KW-1185">Reference proteome</keyword>
<dbReference type="EMBL" id="QYUK01000011">
    <property type="protein sequence ID" value="RJF86455.1"/>
    <property type="molecule type" value="Genomic_DNA"/>
</dbReference>
<accession>A0A418W8W5</accession>
<proteinExistence type="predicted"/>
<dbReference type="Gene3D" id="3.40.50.150">
    <property type="entry name" value="Vaccinia Virus protein VP39"/>
    <property type="match status" value="1"/>
</dbReference>
<reference evidence="1 2" key="1">
    <citation type="submission" date="2018-09" db="EMBL/GenBank/DDBJ databases">
        <authorList>
            <person name="Zhu H."/>
        </authorList>
    </citation>
    <scope>NUCLEOTIDE SEQUENCE [LARGE SCALE GENOMIC DNA]</scope>
    <source>
        <strain evidence="1 2">K1W22B-8</strain>
    </source>
</reference>
<evidence type="ECO:0000313" key="1">
    <source>
        <dbReference type="EMBL" id="RJF86455.1"/>
    </source>
</evidence>
<dbReference type="GO" id="GO:0008168">
    <property type="term" value="F:methyltransferase activity"/>
    <property type="evidence" value="ECO:0007669"/>
    <property type="project" value="UniProtKB-KW"/>
</dbReference>
<name>A0A418W8W5_9PROT</name>